<feature type="signal peptide" evidence="1">
    <location>
        <begin position="1"/>
        <end position="20"/>
    </location>
</feature>
<keyword evidence="1" id="KW-0732">Signal</keyword>
<gene>
    <name evidence="2" type="ORF">BSAL_83865</name>
</gene>
<reference evidence="3" key="1">
    <citation type="submission" date="2015-09" db="EMBL/GenBank/DDBJ databases">
        <authorList>
            <consortium name="Pathogen Informatics"/>
        </authorList>
    </citation>
    <scope>NUCLEOTIDE SEQUENCE [LARGE SCALE GENOMIC DNA]</scope>
    <source>
        <strain evidence="3">Lake Konstanz</strain>
    </source>
</reference>
<evidence type="ECO:0000313" key="2">
    <source>
        <dbReference type="EMBL" id="CUG72231.1"/>
    </source>
</evidence>
<organism evidence="2 3">
    <name type="scientific">Bodo saltans</name>
    <name type="common">Flagellated protozoan</name>
    <dbReference type="NCBI Taxonomy" id="75058"/>
    <lineage>
        <taxon>Eukaryota</taxon>
        <taxon>Discoba</taxon>
        <taxon>Euglenozoa</taxon>
        <taxon>Kinetoplastea</taxon>
        <taxon>Metakinetoplastina</taxon>
        <taxon>Eubodonida</taxon>
        <taxon>Bodonidae</taxon>
        <taxon>Bodo</taxon>
    </lineage>
</organism>
<evidence type="ECO:0008006" key="4">
    <source>
        <dbReference type="Google" id="ProtNLM"/>
    </source>
</evidence>
<name>A0A0S4J2Z6_BODSA</name>
<accession>A0A0S4J2Z6</accession>
<evidence type="ECO:0000313" key="3">
    <source>
        <dbReference type="Proteomes" id="UP000051952"/>
    </source>
</evidence>
<dbReference type="VEuPathDB" id="TriTrypDB:BSAL_83865"/>
<dbReference type="AlphaFoldDB" id="A0A0S4J2Z6"/>
<dbReference type="Proteomes" id="UP000051952">
    <property type="component" value="Unassembled WGS sequence"/>
</dbReference>
<sequence>MTRVLLIGPVFAICLSRVVSMVTFHFKRNAHYPPTIFHSRCCVGTCSDQHCSLIAPYMCPTGKEVYGCSPNSTYWPSSPTACESCCTVKSCEFSCTPCTAEHFCDPSWDEYMCTAGPYECGCDGNPSYFREQWQCYSCCDSNARMNSTTTK</sequence>
<feature type="chain" id="PRO_5006621918" description="Membrane-associated protein" evidence="1">
    <location>
        <begin position="21"/>
        <end position="151"/>
    </location>
</feature>
<keyword evidence="3" id="KW-1185">Reference proteome</keyword>
<proteinExistence type="predicted"/>
<dbReference type="EMBL" id="CYKH01000953">
    <property type="protein sequence ID" value="CUG72231.1"/>
    <property type="molecule type" value="Genomic_DNA"/>
</dbReference>
<evidence type="ECO:0000256" key="1">
    <source>
        <dbReference type="SAM" id="SignalP"/>
    </source>
</evidence>
<protein>
    <recommendedName>
        <fullName evidence="4">Membrane-associated protein</fullName>
    </recommendedName>
</protein>